<gene>
    <name evidence="2" type="ORF">HLA92_01955</name>
</gene>
<reference evidence="2 3" key="1">
    <citation type="submission" date="2020-05" db="EMBL/GenBank/DDBJ databases">
        <title>Novel Mycoplasma species detected in Mirounga angustirostris (northern elephant seal) from the USA.</title>
        <authorList>
            <person name="Volokhov D.V."/>
        </authorList>
    </citation>
    <scope>NUCLEOTIDE SEQUENCE [LARGE SCALE GENOMIC DNA]</scope>
    <source>
        <strain evidence="2 3">Mirounga ES2806-NAS</strain>
    </source>
</reference>
<dbReference type="RefSeq" id="WP_171113017.1">
    <property type="nucleotide sequence ID" value="NZ_CP053097.1"/>
</dbReference>
<organism evidence="2 3">
    <name type="scientific">Mycoplasma miroungirhinis</name>
    <dbReference type="NCBI Taxonomy" id="754516"/>
    <lineage>
        <taxon>Bacteria</taxon>
        <taxon>Bacillati</taxon>
        <taxon>Mycoplasmatota</taxon>
        <taxon>Mollicutes</taxon>
        <taxon>Mycoplasmataceae</taxon>
        <taxon>Mycoplasma</taxon>
    </lineage>
</organism>
<dbReference type="EMBL" id="CP053097">
    <property type="protein sequence ID" value="QJR44189.1"/>
    <property type="molecule type" value="Genomic_DNA"/>
</dbReference>
<feature type="coiled-coil region" evidence="1">
    <location>
        <begin position="92"/>
        <end position="130"/>
    </location>
</feature>
<sequence>MKPNQKKLKKISGILATSTGILVATTTAFIVEEVRLNNLIKEQQRLWIDLDNFKKSALKNDPFLTQIVQNILNDNSVLNVFNDRFKKVKMKIENLKFALDKFQTIIENKKEKLFEKYISLQKEIKDYIDKDLKFDEYKDLKVRLQNSSNDAKNSVDSDNSDTNIINQIKILKDNLEKTKRAKALQDNDIKAMNFVDFESALKKLNDFINQTLSSQDFYDNLKSNEEINRDEIIKHIDPETSSVGDILEAKEKLIVELEIAKQKALEISKIELEKIHQKAQKDSIKKSFDDAYETLKNSATNKQIKKALEQELKQYKDIRDNQSSTYEQIIQATEDLRNSGLDTKITQTNQKQNEYEQQLTQVFDDTKLTQKFGNDDAKKNKYKEDIVKVKQELQNVLDSQDSSLDNLKDAYEAAKDKIQDLNSDTETIHNDAIRKYKEALKKSKSKKDSIIKPEESKIQKDLEDTISTNTIENNNIDSTPTNELRQKTRELQKVIEQTTQKQQEIQTAKQRYDNKVVEVTDAKNTYPIYATELQNSIASAKSIIDGKQTNKTIESSDFNTQKDNLQNALDKVKTKKAFDDAYETLKNNGSTEQIKKAIVKALKQYKDIRENSNSTTDEIKKATSNLNGLNLNTKITETNQKQKEYEQELANTLDTNEKLTQKFGNDDAKKNKYKEDIVKVKKELQNVLDSQDSSLDNLKDAYEQAKDKIKELNLNVENTHNQVFAEYKKALEVAKTKKESLYKPEENKIQKDLENKISTNTIQENNIDSTPTSELKQKTEALKTAKTNADQKQQEIQSAKQGYDAKVNEYNQYKNKQENNEWKNELETEQNHQENALNTKIHNNTIVSGDYILAKEALDNKIKEVAGLKYKKLSEDVKTYITSTLSTSDNYYKDLKNALESTKTTEDNKSLIPTHQPTREQAEASYATLNSKYTEIKDKYVQRTTLINSFNNAKNNANAAKTQIKTDFADINIDSWIEEEMKKINNKFTSDVNNSLIDNSFTNAITSYQQLIPNAYKEIVKKIQEKIQTALNEPNENRIQESQNEYTELEKLKSQLDSMNYSNDSYKELIATINNNVNNHISKINSNKEKYRTEHEAALAKITEHENYVKQLESELSSWLNVETSWGKSIGEKALKTTTLIKNDTQIFNDAKNTIPKLKTEIQQLKTKVNSKSIDLNTEVKNYVLKSNLPQETINTYTQHLHDLTDTFLKNSNIQDSENGFNGSNNLINKRIEEYTLDYSSVNVYNSLQNDFLNNYQTKQNAHTFLNILDYKKYKKIVYEGVKLYETEMYKLKNILSKYVGFEKKTKWGEYVKAFRKLYGLLPQIAAYEPWNKKLNDYYQILKSASFQLIQFDTFKIRYPSNWNKQEENIHFKDVYNNIYEMQFSAKKYETNTNNNHGIYSFINEIKSNDGSLQVKNNNTTEDLTLKARSDYYWQSSSYTLTNDLHSLKLKNSTSSQKLNFLEYIEKMIDALTKNKPGNGFPLSFKPTKIKNDIKRDNDTPIVNEYIKFRDYVEKKIIQFFNQIDLYIKYTPDLFIYPQLIFWDGKSSDKNSLGVYERLDYYDNTVGLVIKK</sequence>
<proteinExistence type="predicted"/>
<feature type="coiled-coil region" evidence="1">
    <location>
        <begin position="1039"/>
        <end position="1069"/>
    </location>
</feature>
<evidence type="ECO:0000313" key="3">
    <source>
        <dbReference type="Proteomes" id="UP000502118"/>
    </source>
</evidence>
<accession>A0A6M4JDS0</accession>
<feature type="coiled-coil region" evidence="1">
    <location>
        <begin position="775"/>
        <end position="839"/>
    </location>
</feature>
<protein>
    <submittedName>
        <fullName evidence="2">Uncharacterized protein</fullName>
    </submittedName>
</protein>
<keyword evidence="1" id="KW-0175">Coiled coil</keyword>
<dbReference type="KEGG" id="mmio:HLA92_01955"/>
<keyword evidence="3" id="KW-1185">Reference proteome</keyword>
<name>A0A6M4JDS0_9MOLU</name>
<feature type="coiled-coil region" evidence="1">
    <location>
        <begin position="481"/>
        <end position="515"/>
    </location>
</feature>
<evidence type="ECO:0000313" key="2">
    <source>
        <dbReference type="EMBL" id="QJR44189.1"/>
    </source>
</evidence>
<evidence type="ECO:0000256" key="1">
    <source>
        <dbReference type="SAM" id="Coils"/>
    </source>
</evidence>
<dbReference type="Proteomes" id="UP000502118">
    <property type="component" value="Chromosome"/>
</dbReference>
<feature type="coiled-coil region" evidence="1">
    <location>
        <begin position="379"/>
        <end position="424"/>
    </location>
</feature>
<feature type="coiled-coil region" evidence="1">
    <location>
        <begin position="635"/>
        <end position="722"/>
    </location>
</feature>